<evidence type="ECO:0000313" key="2">
    <source>
        <dbReference type="EMBL" id="GJT57524.1"/>
    </source>
</evidence>
<evidence type="ECO:0000256" key="1">
    <source>
        <dbReference type="SAM" id="MobiDB-lite"/>
    </source>
</evidence>
<name>A0ABQ5F2Z7_9ASTR</name>
<comment type="caution">
    <text evidence="2">The sequence shown here is derived from an EMBL/GenBank/DDBJ whole genome shotgun (WGS) entry which is preliminary data.</text>
</comment>
<reference evidence="2" key="2">
    <citation type="submission" date="2022-01" db="EMBL/GenBank/DDBJ databases">
        <authorList>
            <person name="Yamashiro T."/>
            <person name="Shiraishi A."/>
            <person name="Satake H."/>
            <person name="Nakayama K."/>
        </authorList>
    </citation>
    <scope>NUCLEOTIDE SEQUENCE</scope>
</reference>
<feature type="region of interest" description="Disordered" evidence="1">
    <location>
        <begin position="180"/>
        <end position="201"/>
    </location>
</feature>
<evidence type="ECO:0000313" key="3">
    <source>
        <dbReference type="Proteomes" id="UP001151760"/>
    </source>
</evidence>
<accession>A0ABQ5F2Z7</accession>
<sequence>MLHCHKRGILQERVEHTEDKWRGGMDGILEKLKMGAELERKEESKAFDERKLKCDERRDKAYTQGLKKVKQYTDETSELGAEPVVHESNVEVRLRFGLMSLTPSLRRKGPNWLFDLDYLTDSMNYHSVRSENQANILQVNMKSNKLQVIKDKIDARDSVEEDESAQDCFELPIWHSYSSINSSSSKPDKKRRGPREMEPAKTSQTTIFSLLLELQLKLAVF</sequence>
<dbReference type="EMBL" id="BQNB010016938">
    <property type="protein sequence ID" value="GJT57524.1"/>
    <property type="molecule type" value="Genomic_DNA"/>
</dbReference>
<gene>
    <name evidence="2" type="ORF">Tco_0992578</name>
</gene>
<reference evidence="2" key="1">
    <citation type="journal article" date="2022" name="Int. J. Mol. Sci.">
        <title>Draft Genome of Tanacetum Coccineum: Genomic Comparison of Closely Related Tanacetum-Family Plants.</title>
        <authorList>
            <person name="Yamashiro T."/>
            <person name="Shiraishi A."/>
            <person name="Nakayama K."/>
            <person name="Satake H."/>
        </authorList>
    </citation>
    <scope>NUCLEOTIDE SEQUENCE</scope>
</reference>
<dbReference type="Proteomes" id="UP001151760">
    <property type="component" value="Unassembled WGS sequence"/>
</dbReference>
<keyword evidence="3" id="KW-1185">Reference proteome</keyword>
<organism evidence="2 3">
    <name type="scientific">Tanacetum coccineum</name>
    <dbReference type="NCBI Taxonomy" id="301880"/>
    <lineage>
        <taxon>Eukaryota</taxon>
        <taxon>Viridiplantae</taxon>
        <taxon>Streptophyta</taxon>
        <taxon>Embryophyta</taxon>
        <taxon>Tracheophyta</taxon>
        <taxon>Spermatophyta</taxon>
        <taxon>Magnoliopsida</taxon>
        <taxon>eudicotyledons</taxon>
        <taxon>Gunneridae</taxon>
        <taxon>Pentapetalae</taxon>
        <taxon>asterids</taxon>
        <taxon>campanulids</taxon>
        <taxon>Asterales</taxon>
        <taxon>Asteraceae</taxon>
        <taxon>Asteroideae</taxon>
        <taxon>Anthemideae</taxon>
        <taxon>Anthemidinae</taxon>
        <taxon>Tanacetum</taxon>
    </lineage>
</organism>
<protein>
    <submittedName>
        <fullName evidence="2">Uncharacterized protein</fullName>
    </submittedName>
</protein>
<proteinExistence type="predicted"/>